<dbReference type="Proteomes" id="UP000305948">
    <property type="component" value="Unassembled WGS sequence"/>
</dbReference>
<evidence type="ECO:0000313" key="2">
    <source>
        <dbReference type="Proteomes" id="UP000305948"/>
    </source>
</evidence>
<gene>
    <name evidence="1" type="ORF">OE88DRAFT_904881</name>
</gene>
<name>A0A5C3MMC8_9AGAM</name>
<dbReference type="EMBL" id="ML213529">
    <property type="protein sequence ID" value="TFK46552.1"/>
    <property type="molecule type" value="Genomic_DNA"/>
</dbReference>
<reference evidence="1 2" key="1">
    <citation type="journal article" date="2019" name="Nat. Ecol. Evol.">
        <title>Megaphylogeny resolves global patterns of mushroom evolution.</title>
        <authorList>
            <person name="Varga T."/>
            <person name="Krizsan K."/>
            <person name="Foldi C."/>
            <person name="Dima B."/>
            <person name="Sanchez-Garcia M."/>
            <person name="Sanchez-Ramirez S."/>
            <person name="Szollosi G.J."/>
            <person name="Szarkandi J.G."/>
            <person name="Papp V."/>
            <person name="Albert L."/>
            <person name="Andreopoulos W."/>
            <person name="Angelini C."/>
            <person name="Antonin V."/>
            <person name="Barry K.W."/>
            <person name="Bougher N.L."/>
            <person name="Buchanan P."/>
            <person name="Buyck B."/>
            <person name="Bense V."/>
            <person name="Catcheside P."/>
            <person name="Chovatia M."/>
            <person name="Cooper J."/>
            <person name="Damon W."/>
            <person name="Desjardin D."/>
            <person name="Finy P."/>
            <person name="Geml J."/>
            <person name="Haridas S."/>
            <person name="Hughes K."/>
            <person name="Justo A."/>
            <person name="Karasinski D."/>
            <person name="Kautmanova I."/>
            <person name="Kiss B."/>
            <person name="Kocsube S."/>
            <person name="Kotiranta H."/>
            <person name="LaButti K.M."/>
            <person name="Lechner B.E."/>
            <person name="Liimatainen K."/>
            <person name="Lipzen A."/>
            <person name="Lukacs Z."/>
            <person name="Mihaltcheva S."/>
            <person name="Morgado L.N."/>
            <person name="Niskanen T."/>
            <person name="Noordeloos M.E."/>
            <person name="Ohm R.A."/>
            <person name="Ortiz-Santana B."/>
            <person name="Ovrebo C."/>
            <person name="Racz N."/>
            <person name="Riley R."/>
            <person name="Savchenko A."/>
            <person name="Shiryaev A."/>
            <person name="Soop K."/>
            <person name="Spirin V."/>
            <person name="Szebenyi C."/>
            <person name="Tomsovsky M."/>
            <person name="Tulloss R.E."/>
            <person name="Uehling J."/>
            <person name="Grigoriev I.V."/>
            <person name="Vagvolgyi C."/>
            <person name="Papp T."/>
            <person name="Martin F.M."/>
            <person name="Miettinen O."/>
            <person name="Hibbett D.S."/>
            <person name="Nagy L.G."/>
        </authorList>
    </citation>
    <scope>NUCLEOTIDE SEQUENCE [LARGE SCALE GENOMIC DNA]</scope>
    <source>
        <strain evidence="1 2">OMC1185</strain>
    </source>
</reference>
<accession>A0A5C3MMC8</accession>
<keyword evidence="2" id="KW-1185">Reference proteome</keyword>
<dbReference type="AlphaFoldDB" id="A0A5C3MMC8"/>
<organism evidence="1 2">
    <name type="scientific">Heliocybe sulcata</name>
    <dbReference type="NCBI Taxonomy" id="5364"/>
    <lineage>
        <taxon>Eukaryota</taxon>
        <taxon>Fungi</taxon>
        <taxon>Dikarya</taxon>
        <taxon>Basidiomycota</taxon>
        <taxon>Agaricomycotina</taxon>
        <taxon>Agaricomycetes</taxon>
        <taxon>Gloeophyllales</taxon>
        <taxon>Gloeophyllaceae</taxon>
        <taxon>Heliocybe</taxon>
    </lineage>
</organism>
<evidence type="ECO:0000313" key="1">
    <source>
        <dbReference type="EMBL" id="TFK46552.1"/>
    </source>
</evidence>
<protein>
    <submittedName>
        <fullName evidence="1">Uncharacterized protein</fullName>
    </submittedName>
</protein>
<proteinExistence type="predicted"/>
<sequence>MDMQRVSFGRSLITDAEDAASIDFGRSSASVYALTDLRTPNLPPEYYASATGLHSSAQECSWIRSPSPLVLRGKQQKLSVLPELEPRMDSEAFSDYDSDSVSSAQEDHTPTLATLTEMPRNLFTHTASFVHTSERASAPGEARLAMDAMLNIWPKLCACRPGLAFDMNESLLYITSRRFLSSPEAGELSLELQGHRASQFLDILLCTVNFSDRTARI</sequence>